<dbReference type="EMBL" id="WBZB01000047">
    <property type="protein sequence ID" value="KAB3527115.1"/>
    <property type="molecule type" value="Genomic_DNA"/>
</dbReference>
<dbReference type="SUPFAM" id="SSF46785">
    <property type="entry name" value="Winged helix' DNA-binding domain"/>
    <property type="match status" value="1"/>
</dbReference>
<keyword evidence="2" id="KW-1185">Reference proteome</keyword>
<dbReference type="OrthoDB" id="10008472at2"/>
<dbReference type="Proteomes" id="UP000465601">
    <property type="component" value="Unassembled WGS sequence"/>
</dbReference>
<evidence type="ECO:0000313" key="2">
    <source>
        <dbReference type="Proteomes" id="UP000465601"/>
    </source>
</evidence>
<gene>
    <name evidence="1" type="ORF">F8153_13165</name>
</gene>
<dbReference type="AlphaFoldDB" id="A0A833HM17"/>
<proteinExistence type="predicted"/>
<reference evidence="1 2" key="1">
    <citation type="submission" date="2019-10" db="EMBL/GenBank/DDBJ databases">
        <title>Alkaliphilus serpentinus sp. nov. and Alkaliphilus pronyensis sp. nov., two novel anaerobic alkaliphilic species isolated from the serpentinized-hosted hydrothermal field of the Prony Bay (New Caledonia).</title>
        <authorList>
            <person name="Postec A."/>
        </authorList>
    </citation>
    <scope>NUCLEOTIDE SEQUENCE [LARGE SCALE GENOMIC DNA]</scope>
    <source>
        <strain evidence="1 2">LacT</strain>
    </source>
</reference>
<comment type="caution">
    <text evidence="1">The sequence shown here is derived from an EMBL/GenBank/DDBJ whole genome shotgun (WGS) entry which is preliminary data.</text>
</comment>
<organism evidence="1 2">
    <name type="scientific">Alkaliphilus serpentinus</name>
    <dbReference type="NCBI Taxonomy" id="1482731"/>
    <lineage>
        <taxon>Bacteria</taxon>
        <taxon>Bacillati</taxon>
        <taxon>Bacillota</taxon>
        <taxon>Clostridia</taxon>
        <taxon>Peptostreptococcales</taxon>
        <taxon>Natronincolaceae</taxon>
        <taxon>Alkaliphilus</taxon>
    </lineage>
</organism>
<protein>
    <submittedName>
        <fullName evidence="1">Uncharacterized protein</fullName>
    </submittedName>
</protein>
<evidence type="ECO:0000313" key="1">
    <source>
        <dbReference type="EMBL" id="KAB3527115.1"/>
    </source>
</evidence>
<sequence length="106" mass="12580">MLVDVNTIENNIYTKICEAFAEFAEKKLERYKSVLEFLRVTEIEKIISNTTNQVYDYYCEFCESVNCEPLAHTVFSRTVCECGFTTYHQVKQVNGKRKKFIYFKMD</sequence>
<name>A0A833HM17_9FIRM</name>
<dbReference type="RefSeq" id="WP_151866808.1">
    <property type="nucleotide sequence ID" value="NZ_WBZB01000047.1"/>
</dbReference>
<dbReference type="InterPro" id="IPR036390">
    <property type="entry name" value="WH_DNA-bd_sf"/>
</dbReference>
<accession>A0A833HM17</accession>